<name>A0A4R7F0B8_9FLAO</name>
<evidence type="ECO:0000313" key="1">
    <source>
        <dbReference type="EMBL" id="TDS60246.1"/>
    </source>
</evidence>
<dbReference type="AlphaFoldDB" id="A0A4R7F0B8"/>
<dbReference type="PROSITE" id="PS51257">
    <property type="entry name" value="PROKAR_LIPOPROTEIN"/>
    <property type="match status" value="1"/>
</dbReference>
<dbReference type="Proteomes" id="UP000295215">
    <property type="component" value="Unassembled WGS sequence"/>
</dbReference>
<protein>
    <recommendedName>
        <fullName evidence="3">Lipoprotein</fullName>
    </recommendedName>
</protein>
<organism evidence="1 2">
    <name type="scientific">Myroides indicus</name>
    <dbReference type="NCBI Taxonomy" id="1323422"/>
    <lineage>
        <taxon>Bacteria</taxon>
        <taxon>Pseudomonadati</taxon>
        <taxon>Bacteroidota</taxon>
        <taxon>Flavobacteriia</taxon>
        <taxon>Flavobacteriales</taxon>
        <taxon>Flavobacteriaceae</taxon>
        <taxon>Myroides</taxon>
    </lineage>
</organism>
<proteinExistence type="predicted"/>
<gene>
    <name evidence="1" type="ORF">C8P70_109103</name>
</gene>
<dbReference type="EMBL" id="SOAG01000009">
    <property type="protein sequence ID" value="TDS60246.1"/>
    <property type="molecule type" value="Genomic_DNA"/>
</dbReference>
<keyword evidence="2" id="KW-1185">Reference proteome</keyword>
<sequence length="263" mass="29652">MKRICLFNLMIASLFFISCERAENHENKVVGDGNGFIERMFDADIDYDAVVSIMNTRAFSQYENDIDVSKLVIASDFEQYGNIGNLFLNSISLNENYGKNYYIDEDQEMYNDVALLYGQTVRLYNTRCSGNDFCGIDFTFEMTHRLDVSITGFENNNVTPSVNLEVAWNTDGNPNDVVLIHIYSYTDAVPGHPYRQKTFNKKNSDASVVISGSDLSNVFREGDELIINVMRGNHYGSTTNVGKKVGVMAIDAVDYIGLKFMTP</sequence>
<evidence type="ECO:0000313" key="2">
    <source>
        <dbReference type="Proteomes" id="UP000295215"/>
    </source>
</evidence>
<comment type="caution">
    <text evidence="1">The sequence shown here is derived from an EMBL/GenBank/DDBJ whole genome shotgun (WGS) entry which is preliminary data.</text>
</comment>
<accession>A0A4R7F0B8</accession>
<reference evidence="1 2" key="1">
    <citation type="submission" date="2019-03" db="EMBL/GenBank/DDBJ databases">
        <title>Genomic Encyclopedia of Archaeal and Bacterial Type Strains, Phase II (KMG-II): from individual species to whole genera.</title>
        <authorList>
            <person name="Goeker M."/>
        </authorList>
    </citation>
    <scope>NUCLEOTIDE SEQUENCE [LARGE SCALE GENOMIC DNA]</scope>
    <source>
        <strain evidence="1 2">DSM 28213</strain>
    </source>
</reference>
<evidence type="ECO:0008006" key="3">
    <source>
        <dbReference type="Google" id="ProtNLM"/>
    </source>
</evidence>